<dbReference type="GO" id="GO:0004867">
    <property type="term" value="F:serine-type endopeptidase inhibitor activity"/>
    <property type="evidence" value="ECO:0007669"/>
    <property type="project" value="TreeGrafter"/>
</dbReference>
<dbReference type="eggNOG" id="KOG4295">
    <property type="taxonomic scope" value="Eukaryota"/>
</dbReference>
<evidence type="ECO:0000256" key="2">
    <source>
        <dbReference type="SAM" id="SignalP"/>
    </source>
</evidence>
<dbReference type="HOGENOM" id="CLU_105901_0_1_1"/>
<dbReference type="InterPro" id="IPR008197">
    <property type="entry name" value="WAP_dom"/>
</dbReference>
<feature type="domain" description="WAP" evidence="3">
    <location>
        <begin position="126"/>
        <end position="174"/>
    </location>
</feature>
<accession>G3VUJ3</accession>
<dbReference type="KEGG" id="shr:100923235"/>
<evidence type="ECO:0000313" key="4">
    <source>
        <dbReference type="Ensembl" id="ENSSHAP00000006848.1"/>
    </source>
</evidence>
<keyword evidence="2" id="KW-0732">Signal</keyword>
<dbReference type="AlphaFoldDB" id="G3VUJ3"/>
<keyword evidence="1" id="KW-0646">Protease inhibitor</keyword>
<dbReference type="InParanoid" id="G3VUJ3"/>
<evidence type="ECO:0000259" key="3">
    <source>
        <dbReference type="PROSITE" id="PS51390"/>
    </source>
</evidence>
<dbReference type="GeneID" id="100923235"/>
<dbReference type="RefSeq" id="XP_003762602.1">
    <property type="nucleotide sequence ID" value="XM_003762554.3"/>
</dbReference>
<reference evidence="4 5" key="1">
    <citation type="journal article" date="2011" name="Proc. Natl. Acad. Sci. U.S.A.">
        <title>Genetic diversity and population structure of the endangered marsupial Sarcophilus harrisii (Tasmanian devil).</title>
        <authorList>
            <person name="Miller W."/>
            <person name="Hayes V.M."/>
            <person name="Ratan A."/>
            <person name="Petersen D.C."/>
            <person name="Wittekindt N.E."/>
            <person name="Miller J."/>
            <person name="Walenz B."/>
            <person name="Knight J."/>
            <person name="Qi J."/>
            <person name="Zhao F."/>
            <person name="Wang Q."/>
            <person name="Bedoya-Reina O.C."/>
            <person name="Katiyar N."/>
            <person name="Tomsho L.P."/>
            <person name="Kasson L.M."/>
            <person name="Hardie R.A."/>
            <person name="Woodbridge P."/>
            <person name="Tindall E.A."/>
            <person name="Bertelsen M.F."/>
            <person name="Dixon D."/>
            <person name="Pyecroft S."/>
            <person name="Helgen K.M."/>
            <person name="Lesk A.M."/>
            <person name="Pringle T.H."/>
            <person name="Patterson N."/>
            <person name="Zhang Y."/>
            <person name="Kreiss A."/>
            <person name="Woods G.M."/>
            <person name="Jones M.E."/>
            <person name="Schuster S.C."/>
        </authorList>
    </citation>
    <scope>NUCLEOTIDE SEQUENCE [LARGE SCALE GENOMIC DNA]</scope>
</reference>
<dbReference type="GeneTree" id="ENSGT00940000168945"/>
<protein>
    <recommendedName>
        <fullName evidence="3">WAP domain-containing protein</fullName>
    </recommendedName>
</protein>
<dbReference type="STRING" id="9305.ENSSHAP00000006848"/>
<dbReference type="Ensembl" id="ENSSHAT00000006907.2">
    <property type="protein sequence ID" value="ENSSHAP00000006848.1"/>
    <property type="gene ID" value="ENSSHAG00000005950.2"/>
</dbReference>
<feature type="chain" id="PRO_5003457896" description="WAP domain-containing protein" evidence="2">
    <location>
        <begin position="19"/>
        <end position="195"/>
    </location>
</feature>
<feature type="domain" description="WAP" evidence="3">
    <location>
        <begin position="22"/>
        <end position="71"/>
    </location>
</feature>
<dbReference type="GO" id="GO:0005615">
    <property type="term" value="C:extracellular space"/>
    <property type="evidence" value="ECO:0007669"/>
    <property type="project" value="TreeGrafter"/>
</dbReference>
<evidence type="ECO:0000256" key="1">
    <source>
        <dbReference type="ARBA" id="ARBA00022690"/>
    </source>
</evidence>
<dbReference type="OrthoDB" id="6060011at2759"/>
<name>G3VUJ3_SARHA</name>
<gene>
    <name evidence="4" type="primary">LOC100923235</name>
</gene>
<organism evidence="4 5">
    <name type="scientific">Sarcophilus harrisii</name>
    <name type="common">Tasmanian devil</name>
    <name type="synonym">Sarcophilus laniarius</name>
    <dbReference type="NCBI Taxonomy" id="9305"/>
    <lineage>
        <taxon>Eukaryota</taxon>
        <taxon>Metazoa</taxon>
        <taxon>Chordata</taxon>
        <taxon>Craniata</taxon>
        <taxon>Vertebrata</taxon>
        <taxon>Euteleostomi</taxon>
        <taxon>Mammalia</taxon>
        <taxon>Metatheria</taxon>
        <taxon>Dasyuromorphia</taxon>
        <taxon>Dasyuridae</taxon>
        <taxon>Sarcophilus</taxon>
    </lineage>
</organism>
<feature type="signal peptide" evidence="2">
    <location>
        <begin position="1"/>
        <end position="18"/>
    </location>
</feature>
<dbReference type="Proteomes" id="UP000007648">
    <property type="component" value="Unassembled WGS sequence"/>
</dbReference>
<reference evidence="4" key="2">
    <citation type="submission" date="2025-08" db="UniProtKB">
        <authorList>
            <consortium name="Ensembl"/>
        </authorList>
    </citation>
    <scope>IDENTIFICATION</scope>
</reference>
<dbReference type="Gene3D" id="4.10.75.10">
    <property type="entry name" value="Elafin-like"/>
    <property type="match status" value="3"/>
</dbReference>
<sequence>MKSVQILILVLLALGAWAAQNAVEKPGDCPNFRQVLSDKTECKEMCNGDNSCSQDLRCCRQGCNWLCMNTTQEKDGRCPLDTFTSSSSEEHRLNRLCPKTCYSDLDCNGEAKCCASSCGRTCTKPIRVKSGQCPAVAKICPRNNWVYTCRSDDDCQGERKCCFFGCGRRCMEPFREEQEAVTRRFNQEENTVLSL</sequence>
<dbReference type="SUPFAM" id="SSF57256">
    <property type="entry name" value="Elafin-like"/>
    <property type="match status" value="3"/>
</dbReference>
<dbReference type="InterPro" id="IPR050514">
    <property type="entry name" value="WAP_four-disulfide_core"/>
</dbReference>
<dbReference type="PANTHER" id="PTHR19441">
    <property type="entry name" value="WHEY ACDIC PROTEIN WAP"/>
    <property type="match status" value="1"/>
</dbReference>
<dbReference type="Pfam" id="PF00095">
    <property type="entry name" value="WAP"/>
    <property type="match status" value="3"/>
</dbReference>
<dbReference type="PANTHER" id="PTHR19441:SF27">
    <property type="entry name" value="WHEY ACIDIC PROTEIN"/>
    <property type="match status" value="1"/>
</dbReference>
<keyword evidence="5" id="KW-1185">Reference proteome</keyword>
<reference evidence="4" key="3">
    <citation type="submission" date="2025-09" db="UniProtKB">
        <authorList>
            <consortium name="Ensembl"/>
        </authorList>
    </citation>
    <scope>IDENTIFICATION</scope>
</reference>
<evidence type="ECO:0000313" key="5">
    <source>
        <dbReference type="Proteomes" id="UP000007648"/>
    </source>
</evidence>
<dbReference type="SMART" id="SM00217">
    <property type="entry name" value="WAP"/>
    <property type="match status" value="3"/>
</dbReference>
<dbReference type="InterPro" id="IPR036645">
    <property type="entry name" value="Elafin-like_sf"/>
</dbReference>
<dbReference type="GO" id="GO:0045087">
    <property type="term" value="P:innate immune response"/>
    <property type="evidence" value="ECO:0007669"/>
    <property type="project" value="TreeGrafter"/>
</dbReference>
<dbReference type="GO" id="GO:0019731">
    <property type="term" value="P:antibacterial humoral response"/>
    <property type="evidence" value="ECO:0007669"/>
    <property type="project" value="TreeGrafter"/>
</dbReference>
<dbReference type="PROSITE" id="PS51390">
    <property type="entry name" value="WAP"/>
    <property type="match status" value="2"/>
</dbReference>
<dbReference type="PRINTS" id="PR00003">
    <property type="entry name" value="4DISULPHCORE"/>
</dbReference>
<proteinExistence type="predicted"/>